<feature type="compositionally biased region" description="Polar residues" evidence="1">
    <location>
        <begin position="78"/>
        <end position="93"/>
    </location>
</feature>
<accession>K1Y719</accession>
<reference evidence="2 3" key="1">
    <citation type="journal article" date="2012" name="BMC Genomics">
        <title>Sequencing the genome of Marssonina brunnea reveals fungus-poplar co-evolution.</title>
        <authorList>
            <person name="Zhu S."/>
            <person name="Cao Y.-Z."/>
            <person name="Jiang C."/>
            <person name="Tan B.-Y."/>
            <person name="Wang Z."/>
            <person name="Feng S."/>
            <person name="Zhang L."/>
            <person name="Su X.-H."/>
            <person name="Brejova B."/>
            <person name="Vinar T."/>
            <person name="Xu M."/>
            <person name="Wang M.-X."/>
            <person name="Zhang S.-G."/>
            <person name="Huang M.-R."/>
            <person name="Wu R."/>
            <person name="Zhou Y."/>
        </authorList>
    </citation>
    <scope>NUCLEOTIDE SEQUENCE [LARGE SCALE GENOMIC DNA]</scope>
    <source>
        <strain evidence="2 3">MB_m1</strain>
    </source>
</reference>
<sequence>MPSVAEQPLAVSLSPASIHKKRRREDGVGGIGAGAGNTSSKKEHEAPMRFSDMHNRSPYDHRGSYEPYVSELSRDSQRTLLTPKSSRKFQPQHNVKRQRIGLPDASGCIVSRKDMLLAFDQTAAHADSVVQKLGMKASGGSGSVQGTSKVDLRPCHVCRRKPTVKAELEAFGDCESCGERTCYICTRRCEGPGIGTRLGFGVAVAVDRGKMGDDHMVMQDGSFGYGEKDKRGGEDLDAIEGNKGGMTVPHKDQICSGCCLERGPEGELEAAMTLALPSATEYMLLCGTAIV</sequence>
<proteinExistence type="predicted"/>
<organism evidence="2 3">
    <name type="scientific">Marssonina brunnea f. sp. multigermtubi (strain MB_m1)</name>
    <name type="common">Marssonina leaf spot fungus</name>
    <dbReference type="NCBI Taxonomy" id="1072389"/>
    <lineage>
        <taxon>Eukaryota</taxon>
        <taxon>Fungi</taxon>
        <taxon>Dikarya</taxon>
        <taxon>Ascomycota</taxon>
        <taxon>Pezizomycotina</taxon>
        <taxon>Leotiomycetes</taxon>
        <taxon>Helotiales</taxon>
        <taxon>Drepanopezizaceae</taxon>
        <taxon>Drepanopeziza</taxon>
    </lineage>
</organism>
<dbReference type="InParanoid" id="K1Y719"/>
<feature type="compositionally biased region" description="Basic and acidic residues" evidence="1">
    <location>
        <begin position="40"/>
        <end position="64"/>
    </location>
</feature>
<dbReference type="OrthoDB" id="5377226at2759"/>
<name>K1Y719_MARBU</name>
<evidence type="ECO:0000313" key="2">
    <source>
        <dbReference type="EMBL" id="EKD20984.1"/>
    </source>
</evidence>
<feature type="region of interest" description="Disordered" evidence="1">
    <location>
        <begin position="1"/>
        <end position="96"/>
    </location>
</feature>
<dbReference type="EMBL" id="JH921428">
    <property type="protein sequence ID" value="EKD20984.1"/>
    <property type="molecule type" value="Genomic_DNA"/>
</dbReference>
<dbReference type="AlphaFoldDB" id="K1Y719"/>
<dbReference type="eggNOG" id="ENOG502T2GE">
    <property type="taxonomic scope" value="Eukaryota"/>
</dbReference>
<keyword evidence="3" id="KW-1185">Reference proteome</keyword>
<dbReference type="HOGENOM" id="CLU_049751_1_0_1"/>
<gene>
    <name evidence="2" type="ORF">MBM_00097</name>
</gene>
<dbReference type="Proteomes" id="UP000006753">
    <property type="component" value="Unassembled WGS sequence"/>
</dbReference>
<protein>
    <submittedName>
        <fullName evidence="2">Uncharacterized protein</fullName>
    </submittedName>
</protein>
<dbReference type="KEGG" id="mbe:MBM_00097"/>
<evidence type="ECO:0000313" key="3">
    <source>
        <dbReference type="Proteomes" id="UP000006753"/>
    </source>
</evidence>
<evidence type="ECO:0000256" key="1">
    <source>
        <dbReference type="SAM" id="MobiDB-lite"/>
    </source>
</evidence>